<accession>A0A6N3IPD9</accession>
<proteinExistence type="predicted"/>
<organism evidence="2">
    <name type="scientific">uncultured Thermomicrobiales bacterium</name>
    <dbReference type="NCBI Taxonomy" id="1645740"/>
    <lineage>
        <taxon>Bacteria</taxon>
        <taxon>Pseudomonadati</taxon>
        <taxon>Thermomicrobiota</taxon>
        <taxon>Thermomicrobia</taxon>
        <taxon>Thermomicrobiales</taxon>
        <taxon>environmental samples</taxon>
    </lineage>
</organism>
<dbReference type="AlphaFoldDB" id="A0A6N3IPD9"/>
<sequence length="103" mass="10740">CSSSGDIRRRSTSSTIRSTRASTISAVRAGANCIRPSVWRSRCSSSGCPSRTASSSSGVISASGFGRCPRRLNHSIIAALRSHFLPGGDGAPQAHRERPAARG</sequence>
<evidence type="ECO:0000313" key="2">
    <source>
        <dbReference type="EMBL" id="CAA9589989.1"/>
    </source>
</evidence>
<reference evidence="2" key="1">
    <citation type="submission" date="2020-02" db="EMBL/GenBank/DDBJ databases">
        <authorList>
            <person name="Meier V. D."/>
        </authorList>
    </citation>
    <scope>NUCLEOTIDE SEQUENCE</scope>
    <source>
        <strain evidence="2">AVDCRST_MAG88</strain>
    </source>
</reference>
<name>A0A6N3IPD9_9BACT</name>
<feature type="region of interest" description="Disordered" evidence="1">
    <location>
        <begin position="1"/>
        <end position="21"/>
    </location>
</feature>
<feature type="region of interest" description="Disordered" evidence="1">
    <location>
        <begin position="84"/>
        <end position="103"/>
    </location>
</feature>
<feature type="non-terminal residue" evidence="2">
    <location>
        <position position="103"/>
    </location>
</feature>
<protein>
    <submittedName>
        <fullName evidence="2">Uncharacterized protein</fullName>
    </submittedName>
</protein>
<dbReference type="EMBL" id="CADCWM010001223">
    <property type="protein sequence ID" value="CAA9589989.1"/>
    <property type="molecule type" value="Genomic_DNA"/>
</dbReference>
<feature type="compositionally biased region" description="Low complexity" evidence="1">
    <location>
        <begin position="12"/>
        <end position="21"/>
    </location>
</feature>
<feature type="non-terminal residue" evidence="2">
    <location>
        <position position="1"/>
    </location>
</feature>
<evidence type="ECO:0000256" key="1">
    <source>
        <dbReference type="SAM" id="MobiDB-lite"/>
    </source>
</evidence>
<feature type="compositionally biased region" description="Basic and acidic residues" evidence="1">
    <location>
        <begin position="94"/>
        <end position="103"/>
    </location>
</feature>
<gene>
    <name evidence="2" type="ORF">AVDCRST_MAG88-4707</name>
</gene>